<reference evidence="8" key="1">
    <citation type="journal article" date="2014" name="Int. J. Syst. Evol. Microbiol.">
        <title>Complete genome sequence of Corynebacterium casei LMG S-19264T (=DSM 44701T), isolated from a smear-ripened cheese.</title>
        <authorList>
            <consortium name="US DOE Joint Genome Institute (JGI-PGF)"/>
            <person name="Walter F."/>
            <person name="Albersmeier A."/>
            <person name="Kalinowski J."/>
            <person name="Ruckert C."/>
        </authorList>
    </citation>
    <scope>NUCLEOTIDE SEQUENCE</scope>
    <source>
        <strain evidence="8">CGMCC 1.15085</strain>
    </source>
</reference>
<dbReference type="GO" id="GO:0016787">
    <property type="term" value="F:hydrolase activity"/>
    <property type="evidence" value="ECO:0007669"/>
    <property type="project" value="UniProtKB-KW"/>
</dbReference>
<dbReference type="GO" id="GO:0055087">
    <property type="term" value="C:Ski complex"/>
    <property type="evidence" value="ECO:0007669"/>
    <property type="project" value="TreeGrafter"/>
</dbReference>
<feature type="region of interest" description="Disordered" evidence="5">
    <location>
        <begin position="243"/>
        <end position="294"/>
    </location>
</feature>
<evidence type="ECO:0000256" key="3">
    <source>
        <dbReference type="ARBA" id="ARBA00022806"/>
    </source>
</evidence>
<dbReference type="SUPFAM" id="SSF52540">
    <property type="entry name" value="P-loop containing nucleoside triphosphate hydrolases"/>
    <property type="match status" value="1"/>
</dbReference>
<keyword evidence="4" id="KW-0067">ATP-binding</keyword>
<keyword evidence="2" id="KW-0378">Hydrolase</keyword>
<dbReference type="GO" id="GO:0003676">
    <property type="term" value="F:nucleic acid binding"/>
    <property type="evidence" value="ECO:0007669"/>
    <property type="project" value="InterPro"/>
</dbReference>
<dbReference type="Pfam" id="PF00270">
    <property type="entry name" value="DEAD"/>
    <property type="match status" value="1"/>
</dbReference>
<dbReference type="InterPro" id="IPR012961">
    <property type="entry name" value="Ski2/MTR4_C"/>
</dbReference>
<dbReference type="PANTHER" id="PTHR12131">
    <property type="entry name" value="ATP-DEPENDENT RNA AND DNA HELICASE"/>
    <property type="match status" value="1"/>
</dbReference>
<accession>A0A916T8Q1</accession>
<dbReference type="GO" id="GO:0004386">
    <property type="term" value="F:helicase activity"/>
    <property type="evidence" value="ECO:0007669"/>
    <property type="project" value="UniProtKB-KW"/>
</dbReference>
<evidence type="ECO:0000259" key="7">
    <source>
        <dbReference type="PROSITE" id="PS51194"/>
    </source>
</evidence>
<dbReference type="Gene3D" id="1.10.3380.30">
    <property type="match status" value="1"/>
</dbReference>
<dbReference type="InterPro" id="IPR027417">
    <property type="entry name" value="P-loop_NTPase"/>
</dbReference>
<dbReference type="AlphaFoldDB" id="A0A916T8Q1"/>
<dbReference type="RefSeq" id="WP_188837669.1">
    <property type="nucleotide sequence ID" value="NZ_BMHI01000004.1"/>
</dbReference>
<feature type="domain" description="Helicase ATP-binding" evidence="6">
    <location>
        <begin position="41"/>
        <end position="199"/>
    </location>
</feature>
<evidence type="ECO:0000256" key="5">
    <source>
        <dbReference type="SAM" id="MobiDB-lite"/>
    </source>
</evidence>
<dbReference type="PANTHER" id="PTHR12131:SF1">
    <property type="entry name" value="ATP-DEPENDENT RNA HELICASE SUPV3L1, MITOCHONDRIAL-RELATED"/>
    <property type="match status" value="1"/>
</dbReference>
<gene>
    <name evidence="8" type="ORF">GCM10011492_28330</name>
</gene>
<dbReference type="Pfam" id="PF00271">
    <property type="entry name" value="Helicase_C"/>
    <property type="match status" value="1"/>
</dbReference>
<evidence type="ECO:0000259" key="6">
    <source>
        <dbReference type="PROSITE" id="PS51192"/>
    </source>
</evidence>
<feature type="compositionally biased region" description="Basic and acidic residues" evidence="5">
    <location>
        <begin position="243"/>
        <end position="261"/>
    </location>
</feature>
<sequence length="934" mass="103933">MPESVERQENSTPPRGFDSTHFSRFAAGYDFPFDDFQRLGIEAVQSGRSVLVAAPTGSGKTIVGEFAAYLALHTNRKTFYTTPIKALSNQKYADLVARHGADNVGLLTGDSSINGEAPIVVMTTEVLRNMIYAGSRTLGKLGFVVMDEVHYLADRFRGAVWEEVIVMLAPSVQLISLSATVSNAEEFGDWLREVRGDTEVIVEEHRPVPLWQQMMVGPSLMDLFVDDGKEKLRVNPHLLQRIEQLDGERRGQRHGRREDAGAPRGRRGRPRGSNPRGPVRGGRPSRGPSRPQVIDALDHDGLLPAITFIFSRAGCEGAVSQLLAWGTKLIPDKEGVRVRRLVEERISGLPEEDLVVLGYYDFVEGLSRGFAAHHAGMLPTFREIVEELFTDGTIKAVFATETLALGINMPARTVVLERLVKYNGETHADITPAEYTQLTGRAGRRGIDYEGHAVVLWAPTVDPHEVAGLASTRTYPLRSSFVPTSNMAVNLVDKLGRWRAGQVLEQSFAQFQADRSVVGSARAIHRNEEALEGYAEAMRCHLGDFAEYAALRRELTDLEKTAAKQRSASRRAATAVSLEQLEPGDIIEVPEGRRAGYAVVIPSGRSKRGNTDSVPTIVNADGQLRRLTETDVPDVVEAVNRIPVPHNFQSRSPRSRRDLAASMRNRLREQPPPSPAERRAAREESDESSAAEVEQLRRRLKAHPCDDCPYREQHARWAERWWKLRRETDGLQRQVDRRTHSVARTFNRICDLLAELGYLDQDGATVTDQGRVLQRIYTEKDLLAAECLQHDVWRTLDAPSLAAVVCALVYEARRSDGTGEEPRVPGEQTRDALAEMTRITHGLQDAQRRLGLNPMAEIDPGMTWMMHRWASGGRLETVLRDSEMSAGDFVRRCKQVVDLLDQVADAAPHEGVRRTARSAIDKVMRGVVAADRLD</sequence>
<dbReference type="Pfam" id="PF08148">
    <property type="entry name" value="DSHCT"/>
    <property type="match status" value="1"/>
</dbReference>
<dbReference type="GO" id="GO:0005524">
    <property type="term" value="F:ATP binding"/>
    <property type="evidence" value="ECO:0007669"/>
    <property type="project" value="UniProtKB-KW"/>
</dbReference>
<dbReference type="Proteomes" id="UP000636793">
    <property type="component" value="Unassembled WGS sequence"/>
</dbReference>
<dbReference type="PROSITE" id="PS51192">
    <property type="entry name" value="HELICASE_ATP_BIND_1"/>
    <property type="match status" value="1"/>
</dbReference>
<feature type="compositionally biased region" description="Low complexity" evidence="5">
    <location>
        <begin position="271"/>
        <end position="291"/>
    </location>
</feature>
<dbReference type="Pfam" id="PF26090">
    <property type="entry name" value="SH3_HelY"/>
    <property type="match status" value="1"/>
</dbReference>
<dbReference type="PROSITE" id="PS51194">
    <property type="entry name" value="HELICASE_CTER"/>
    <property type="match status" value="1"/>
</dbReference>
<keyword evidence="1" id="KW-0547">Nucleotide-binding</keyword>
<dbReference type="InterPro" id="IPR011545">
    <property type="entry name" value="DEAD/DEAH_box_helicase_dom"/>
</dbReference>
<evidence type="ECO:0000313" key="9">
    <source>
        <dbReference type="Proteomes" id="UP000636793"/>
    </source>
</evidence>
<evidence type="ECO:0000256" key="1">
    <source>
        <dbReference type="ARBA" id="ARBA00022741"/>
    </source>
</evidence>
<keyword evidence="9" id="KW-1185">Reference proteome</keyword>
<dbReference type="SMART" id="SM00487">
    <property type="entry name" value="DEXDc"/>
    <property type="match status" value="1"/>
</dbReference>
<proteinExistence type="predicted"/>
<dbReference type="InterPro" id="IPR014001">
    <property type="entry name" value="Helicase_ATP-bd"/>
</dbReference>
<dbReference type="InterPro" id="IPR058621">
    <property type="entry name" value="SH3_HelY"/>
</dbReference>
<dbReference type="CDD" id="cd18795">
    <property type="entry name" value="SF2_C_Ski2"/>
    <property type="match status" value="1"/>
</dbReference>
<dbReference type="Gene3D" id="3.40.50.300">
    <property type="entry name" value="P-loop containing nucleotide triphosphate hydrolases"/>
    <property type="match status" value="2"/>
</dbReference>
<dbReference type="InterPro" id="IPR001650">
    <property type="entry name" value="Helicase_C-like"/>
</dbReference>
<protein>
    <submittedName>
        <fullName evidence="8">Helicase</fullName>
    </submittedName>
</protein>
<evidence type="ECO:0000256" key="4">
    <source>
        <dbReference type="ARBA" id="ARBA00022840"/>
    </source>
</evidence>
<dbReference type="SMART" id="SM01142">
    <property type="entry name" value="DSHCT"/>
    <property type="match status" value="1"/>
</dbReference>
<name>A0A916T8Q1_9MICO</name>
<dbReference type="SMART" id="SM00490">
    <property type="entry name" value="HELICc"/>
    <property type="match status" value="1"/>
</dbReference>
<organism evidence="8 9">
    <name type="scientific">Flexivirga endophytica</name>
    <dbReference type="NCBI Taxonomy" id="1849103"/>
    <lineage>
        <taxon>Bacteria</taxon>
        <taxon>Bacillati</taxon>
        <taxon>Actinomycetota</taxon>
        <taxon>Actinomycetes</taxon>
        <taxon>Micrococcales</taxon>
        <taxon>Dermacoccaceae</taxon>
        <taxon>Flexivirga</taxon>
    </lineage>
</organism>
<dbReference type="InterPro" id="IPR050699">
    <property type="entry name" value="RNA-DNA_Helicase"/>
</dbReference>
<feature type="domain" description="Helicase C-terminal" evidence="7">
    <location>
        <begin position="289"/>
        <end position="493"/>
    </location>
</feature>
<dbReference type="GO" id="GO:0070478">
    <property type="term" value="P:nuclear-transcribed mRNA catabolic process, 3'-5' exonucleolytic nonsense-mediated decay"/>
    <property type="evidence" value="ECO:0007669"/>
    <property type="project" value="TreeGrafter"/>
</dbReference>
<comment type="caution">
    <text evidence="8">The sequence shown here is derived from an EMBL/GenBank/DDBJ whole genome shotgun (WGS) entry which is preliminary data.</text>
</comment>
<evidence type="ECO:0000313" key="8">
    <source>
        <dbReference type="EMBL" id="GGB35957.1"/>
    </source>
</evidence>
<reference evidence="8" key="2">
    <citation type="submission" date="2020-09" db="EMBL/GenBank/DDBJ databases">
        <authorList>
            <person name="Sun Q."/>
            <person name="Zhou Y."/>
        </authorList>
    </citation>
    <scope>NUCLEOTIDE SEQUENCE</scope>
    <source>
        <strain evidence="8">CGMCC 1.15085</strain>
    </source>
</reference>
<feature type="region of interest" description="Disordered" evidence="5">
    <location>
        <begin position="664"/>
        <end position="695"/>
    </location>
</feature>
<evidence type="ECO:0000256" key="2">
    <source>
        <dbReference type="ARBA" id="ARBA00022801"/>
    </source>
</evidence>
<dbReference type="EMBL" id="BMHI01000004">
    <property type="protein sequence ID" value="GGB35957.1"/>
    <property type="molecule type" value="Genomic_DNA"/>
</dbReference>
<keyword evidence="3 8" id="KW-0347">Helicase</keyword>